<evidence type="ECO:0000313" key="13">
    <source>
        <dbReference type="EMBL" id="CAE0055443.1"/>
    </source>
</evidence>
<evidence type="ECO:0000256" key="8">
    <source>
        <dbReference type="PROSITE-ProRule" id="PRU01330"/>
    </source>
</evidence>
<dbReference type="FunFam" id="3.30.590.10:FF:000011">
    <property type="entry name" value="Glutamine synthetase"/>
    <property type="match status" value="1"/>
</dbReference>
<proteinExistence type="inferred from homology"/>
<dbReference type="GO" id="GO:0004356">
    <property type="term" value="F:glutamine synthetase activity"/>
    <property type="evidence" value="ECO:0007669"/>
    <property type="project" value="UniProtKB-EC"/>
</dbReference>
<evidence type="ECO:0000256" key="4">
    <source>
        <dbReference type="ARBA" id="ARBA00022490"/>
    </source>
</evidence>
<dbReference type="Gene3D" id="3.30.590.10">
    <property type="entry name" value="Glutamine synthetase/guanido kinase, catalytic domain"/>
    <property type="match status" value="2"/>
</dbReference>
<dbReference type="InterPro" id="IPR014746">
    <property type="entry name" value="Gln_synth/guanido_kin_cat_dom"/>
</dbReference>
<feature type="region of interest" description="Disordered" evidence="10">
    <location>
        <begin position="34"/>
        <end position="59"/>
    </location>
</feature>
<dbReference type="Pfam" id="PF03951">
    <property type="entry name" value="Gln-synt_N"/>
    <property type="match status" value="1"/>
</dbReference>
<accession>A0A7S2ZY68</accession>
<evidence type="ECO:0000256" key="9">
    <source>
        <dbReference type="RuleBase" id="RU000384"/>
    </source>
</evidence>
<evidence type="ECO:0000259" key="12">
    <source>
        <dbReference type="PROSITE" id="PS51987"/>
    </source>
</evidence>
<sequence length="393" mass="43722">MALKKLTLPENVCIAEYVWLDGFYKLRSKARTLDEVPNSPDDLPEWNYDGSSTGQAPGTDSEVILRPQAIYKDPFRGGPHILVMCDTYNPQGLPLMTNQRHDCAIVMQKGKDLLPWFGCEQEYFLIDNATGRPLGFPAEGYPAPQGPYYCGAGAGKIFGRDVAEEHYIACLYAGIKMSGINAEVAPGQWEFQIGPAVGMEEGDMMWMARYILERVTENYEMTVSYDAKPEKGDWNGSGAHTNFSTKPMRDEGGYEKAIIPALERLALKHKEHIAAYGEGNEHRLTGTHETSSMDKYVELTSTLSEGPASTLERMLTQSSPVDLFDLNRFSYAKADRGASVRIPNTTYASGKGYFEDRRPSASMDPYVVTKLLVSTCCDIPLPETKFSETRAEH</sequence>
<dbReference type="AlphaFoldDB" id="A0A7S2ZY68"/>
<comment type="similarity">
    <text evidence="2 8 9">Belongs to the glutamine synthetase family.</text>
</comment>
<evidence type="ECO:0000259" key="11">
    <source>
        <dbReference type="PROSITE" id="PS51986"/>
    </source>
</evidence>
<evidence type="ECO:0000256" key="7">
    <source>
        <dbReference type="ARBA" id="ARBA00022840"/>
    </source>
</evidence>
<evidence type="ECO:0000256" key="3">
    <source>
        <dbReference type="ARBA" id="ARBA00012937"/>
    </source>
</evidence>
<dbReference type="PROSITE" id="PS00180">
    <property type="entry name" value="GLNA_1"/>
    <property type="match status" value="1"/>
</dbReference>
<dbReference type="PANTHER" id="PTHR20852">
    <property type="entry name" value="GLUTAMINE SYNTHETASE"/>
    <property type="match status" value="1"/>
</dbReference>
<dbReference type="Gene3D" id="3.10.20.70">
    <property type="entry name" value="Glutamine synthetase, N-terminal domain"/>
    <property type="match status" value="1"/>
</dbReference>
<name>A0A7S2ZY68_9RHOD</name>
<gene>
    <name evidence="13" type="ORF">RMAR00112_LOCUS23474</name>
</gene>
<keyword evidence="5" id="KW-0436">Ligase</keyword>
<evidence type="ECO:0000256" key="2">
    <source>
        <dbReference type="ARBA" id="ARBA00009897"/>
    </source>
</evidence>
<dbReference type="EC" id="6.3.1.2" evidence="3"/>
<dbReference type="SMART" id="SM01230">
    <property type="entry name" value="Gln-synt_C"/>
    <property type="match status" value="1"/>
</dbReference>
<evidence type="ECO:0000256" key="5">
    <source>
        <dbReference type="ARBA" id="ARBA00022598"/>
    </source>
</evidence>
<dbReference type="InterPro" id="IPR008146">
    <property type="entry name" value="Gln_synth_cat_dom"/>
</dbReference>
<dbReference type="EMBL" id="HBHW01030318">
    <property type="protein sequence ID" value="CAE0055443.1"/>
    <property type="molecule type" value="Transcribed_RNA"/>
</dbReference>
<dbReference type="InterPro" id="IPR008147">
    <property type="entry name" value="Gln_synt_N"/>
</dbReference>
<dbReference type="InterPro" id="IPR036651">
    <property type="entry name" value="Gln_synt_N_sf"/>
</dbReference>
<evidence type="ECO:0000256" key="6">
    <source>
        <dbReference type="ARBA" id="ARBA00022741"/>
    </source>
</evidence>
<dbReference type="GO" id="GO:0005737">
    <property type="term" value="C:cytoplasm"/>
    <property type="evidence" value="ECO:0007669"/>
    <property type="project" value="UniProtKB-SubCell"/>
</dbReference>
<dbReference type="PROSITE" id="PS51987">
    <property type="entry name" value="GS_CATALYTIC"/>
    <property type="match status" value="1"/>
</dbReference>
<keyword evidence="6" id="KW-0547">Nucleotide-binding</keyword>
<evidence type="ECO:0000256" key="10">
    <source>
        <dbReference type="SAM" id="MobiDB-lite"/>
    </source>
</evidence>
<evidence type="ECO:0000256" key="1">
    <source>
        <dbReference type="ARBA" id="ARBA00004496"/>
    </source>
</evidence>
<comment type="subcellular location">
    <subcellularLocation>
        <location evidence="1">Cytoplasm</location>
    </subcellularLocation>
</comment>
<keyword evidence="4" id="KW-0963">Cytoplasm</keyword>
<feature type="domain" description="GS catalytic" evidence="12">
    <location>
        <begin position="99"/>
        <end position="393"/>
    </location>
</feature>
<dbReference type="PROSITE" id="PS51986">
    <property type="entry name" value="GS_BETA_GRASP"/>
    <property type="match status" value="1"/>
</dbReference>
<dbReference type="InterPro" id="IPR050292">
    <property type="entry name" value="Glutamine_Synthetase"/>
</dbReference>
<dbReference type="InterPro" id="IPR027302">
    <property type="entry name" value="Gln_synth_N_conserv_site"/>
</dbReference>
<dbReference type="SUPFAM" id="SSF54368">
    <property type="entry name" value="Glutamine synthetase, N-terminal domain"/>
    <property type="match status" value="1"/>
</dbReference>
<dbReference type="SUPFAM" id="SSF55931">
    <property type="entry name" value="Glutamine synthetase/guanido kinase"/>
    <property type="match status" value="1"/>
</dbReference>
<feature type="compositionally biased region" description="Polar residues" evidence="10">
    <location>
        <begin position="49"/>
        <end position="58"/>
    </location>
</feature>
<dbReference type="PANTHER" id="PTHR20852:SF93">
    <property type="entry name" value="GLUTAMINE SYNTHETASE CYTOSOLIC ISOZYME 1-1"/>
    <property type="match status" value="1"/>
</dbReference>
<dbReference type="GO" id="GO:0005524">
    <property type="term" value="F:ATP binding"/>
    <property type="evidence" value="ECO:0007669"/>
    <property type="project" value="UniProtKB-KW"/>
</dbReference>
<reference evidence="13" key="1">
    <citation type="submission" date="2021-01" db="EMBL/GenBank/DDBJ databases">
        <authorList>
            <person name="Corre E."/>
            <person name="Pelletier E."/>
            <person name="Niang G."/>
            <person name="Scheremetjew M."/>
            <person name="Finn R."/>
            <person name="Kale V."/>
            <person name="Holt S."/>
            <person name="Cochrane G."/>
            <person name="Meng A."/>
            <person name="Brown T."/>
            <person name="Cohen L."/>
        </authorList>
    </citation>
    <scope>NUCLEOTIDE SEQUENCE</scope>
    <source>
        <strain evidence="13">CCMP 769</strain>
    </source>
</reference>
<dbReference type="GO" id="GO:0006542">
    <property type="term" value="P:glutamine biosynthetic process"/>
    <property type="evidence" value="ECO:0007669"/>
    <property type="project" value="InterPro"/>
</dbReference>
<dbReference type="Pfam" id="PF00120">
    <property type="entry name" value="Gln-synt_C"/>
    <property type="match status" value="1"/>
</dbReference>
<organism evidence="13">
    <name type="scientific">Rhodosorus marinus</name>
    <dbReference type="NCBI Taxonomy" id="101924"/>
    <lineage>
        <taxon>Eukaryota</taxon>
        <taxon>Rhodophyta</taxon>
        <taxon>Stylonematophyceae</taxon>
        <taxon>Stylonematales</taxon>
        <taxon>Stylonemataceae</taxon>
        <taxon>Rhodosorus</taxon>
    </lineage>
</organism>
<protein>
    <recommendedName>
        <fullName evidence="3">glutamine synthetase</fullName>
        <ecNumber evidence="3">6.3.1.2</ecNumber>
    </recommendedName>
</protein>
<keyword evidence="7" id="KW-0067">ATP-binding</keyword>
<feature type="domain" description="GS beta-grasp" evidence="11">
    <location>
        <begin position="10"/>
        <end position="92"/>
    </location>
</feature>